<dbReference type="CDD" id="cd01171">
    <property type="entry name" value="YXKO-related"/>
    <property type="match status" value="1"/>
</dbReference>
<dbReference type="PROSITE" id="PS51385">
    <property type="entry name" value="YJEF_N"/>
    <property type="match status" value="1"/>
</dbReference>
<protein>
    <recommendedName>
        <fullName evidence="19">Bifunctional NAD(P)H-hydrate repair enzyme</fullName>
    </recommendedName>
    <alternativeName>
        <fullName evidence="19">Nicotinamide nucleotide repair protein</fullName>
    </alternativeName>
    <domain>
        <recommendedName>
            <fullName evidence="19">ADP-dependent (S)-NAD(P)H-hydrate dehydratase</fullName>
            <ecNumber evidence="19">4.2.1.136</ecNumber>
        </recommendedName>
        <alternativeName>
            <fullName evidence="19">ADP-dependent NAD(P)HX dehydratase</fullName>
        </alternativeName>
    </domain>
    <domain>
        <recommendedName>
            <fullName evidence="19">NAD(P)H-hydrate epimerase</fullName>
            <ecNumber evidence="19">5.1.99.6</ecNumber>
        </recommendedName>
    </domain>
</protein>
<feature type="binding site" evidence="18">
    <location>
        <position position="195"/>
    </location>
    <ligand>
        <name>(6S)-NADPHX</name>
        <dbReference type="ChEBI" id="CHEBI:64076"/>
    </ligand>
</feature>
<comment type="similarity">
    <text evidence="17">Belongs to the NnrD/CARKD family.</text>
</comment>
<comment type="catalytic activity">
    <reaction evidence="1 18 19">
        <text>(6R)-NADHX = (6S)-NADHX</text>
        <dbReference type="Rhea" id="RHEA:32215"/>
        <dbReference type="ChEBI" id="CHEBI:64074"/>
        <dbReference type="ChEBI" id="CHEBI:64075"/>
        <dbReference type="EC" id="5.1.99.6"/>
    </reaction>
</comment>
<dbReference type="InterPro" id="IPR000631">
    <property type="entry name" value="CARKD"/>
</dbReference>
<dbReference type="Pfam" id="PF01256">
    <property type="entry name" value="Carb_kinase"/>
    <property type="match status" value="1"/>
</dbReference>
<keyword evidence="9 18" id="KW-0630">Potassium</keyword>
<feature type="binding site" evidence="17">
    <location>
        <position position="468"/>
    </location>
    <ligand>
        <name>(6S)-NADPHX</name>
        <dbReference type="ChEBI" id="CHEBI:64076"/>
    </ligand>
</feature>
<dbReference type="SUPFAM" id="SSF53613">
    <property type="entry name" value="Ribokinase-like"/>
    <property type="match status" value="1"/>
</dbReference>
<feature type="binding site" evidence="18">
    <location>
        <position position="198"/>
    </location>
    <ligand>
        <name>K(+)</name>
        <dbReference type="ChEBI" id="CHEBI:29103"/>
    </ligand>
</feature>
<organism evidence="22 23">
    <name type="scientific">Chitiniphilus eburneus</name>
    <dbReference type="NCBI Taxonomy" id="2571148"/>
    <lineage>
        <taxon>Bacteria</taxon>
        <taxon>Pseudomonadati</taxon>
        <taxon>Pseudomonadota</taxon>
        <taxon>Betaproteobacteria</taxon>
        <taxon>Neisseriales</taxon>
        <taxon>Chitinibacteraceae</taxon>
        <taxon>Chitiniphilus</taxon>
    </lineage>
</organism>
<feature type="binding site" evidence="17">
    <location>
        <begin position="438"/>
        <end position="442"/>
    </location>
    <ligand>
        <name>AMP</name>
        <dbReference type="ChEBI" id="CHEBI:456215"/>
    </ligand>
</feature>
<evidence type="ECO:0000256" key="10">
    <source>
        <dbReference type="ARBA" id="ARBA00023027"/>
    </source>
</evidence>
<dbReference type="PROSITE" id="PS51383">
    <property type="entry name" value="YJEF_C_3"/>
    <property type="match status" value="1"/>
</dbReference>
<evidence type="ECO:0000256" key="14">
    <source>
        <dbReference type="ARBA" id="ARBA00025153"/>
    </source>
</evidence>
<evidence type="ECO:0000256" key="3">
    <source>
        <dbReference type="ARBA" id="ARBA00006001"/>
    </source>
</evidence>
<keyword evidence="10 17" id="KW-0520">NAD</keyword>
<evidence type="ECO:0000256" key="15">
    <source>
        <dbReference type="ARBA" id="ARBA00048238"/>
    </source>
</evidence>
<comment type="subunit">
    <text evidence="17">Homotetramer.</text>
</comment>
<evidence type="ECO:0000256" key="6">
    <source>
        <dbReference type="ARBA" id="ARBA00022741"/>
    </source>
</evidence>
<gene>
    <name evidence="18" type="primary">nnrE</name>
    <name evidence="17" type="synonym">nnrD</name>
    <name evidence="22" type="ORF">FAZ21_13630</name>
</gene>
<keyword evidence="12 17" id="KW-0456">Lyase</keyword>
<comment type="caution">
    <text evidence="22">The sequence shown here is derived from an EMBL/GenBank/DDBJ whole genome shotgun (WGS) entry which is preliminary data.</text>
</comment>
<comment type="similarity">
    <text evidence="18">Belongs to the NnrE/AIBP family.</text>
</comment>
<dbReference type="HAMAP" id="MF_01965">
    <property type="entry name" value="NADHX_dehydratase"/>
    <property type="match status" value="1"/>
</dbReference>
<feature type="binding site" evidence="18">
    <location>
        <begin position="101"/>
        <end position="105"/>
    </location>
    <ligand>
        <name>(6S)-NADPHX</name>
        <dbReference type="ChEBI" id="CHEBI:64076"/>
    </ligand>
</feature>
<keyword evidence="13" id="KW-0511">Multifunctional enzyme</keyword>
<evidence type="ECO:0000256" key="19">
    <source>
        <dbReference type="PIRNR" id="PIRNR017184"/>
    </source>
</evidence>
<feature type="binding site" evidence="17">
    <location>
        <position position="401"/>
    </location>
    <ligand>
        <name>(6S)-NADPHX</name>
        <dbReference type="ChEBI" id="CHEBI:64076"/>
    </ligand>
</feature>
<feature type="binding site" evidence="17">
    <location>
        <position position="348"/>
    </location>
    <ligand>
        <name>(6S)-NADPHX</name>
        <dbReference type="ChEBI" id="CHEBI:64076"/>
    </ligand>
</feature>
<evidence type="ECO:0000313" key="23">
    <source>
        <dbReference type="Proteomes" id="UP000310016"/>
    </source>
</evidence>
<dbReference type="NCBIfam" id="TIGR00197">
    <property type="entry name" value="yjeF_nterm"/>
    <property type="match status" value="1"/>
</dbReference>
<dbReference type="PANTHER" id="PTHR12592:SF0">
    <property type="entry name" value="ATP-DEPENDENT (S)-NAD(P)H-HYDRATE DEHYDRATASE"/>
    <property type="match status" value="1"/>
</dbReference>
<dbReference type="EMBL" id="SUMF01000016">
    <property type="protein sequence ID" value="TJZ71740.1"/>
    <property type="molecule type" value="Genomic_DNA"/>
</dbReference>
<dbReference type="Gene3D" id="3.40.50.10260">
    <property type="entry name" value="YjeF N-terminal domain"/>
    <property type="match status" value="1"/>
</dbReference>
<keyword evidence="8 17" id="KW-0521">NADP</keyword>
<dbReference type="EC" id="5.1.99.6" evidence="19"/>
<comment type="catalytic activity">
    <reaction evidence="15 17 19">
        <text>(6S)-NADHX + ADP = AMP + phosphate + NADH + H(+)</text>
        <dbReference type="Rhea" id="RHEA:32223"/>
        <dbReference type="ChEBI" id="CHEBI:15378"/>
        <dbReference type="ChEBI" id="CHEBI:43474"/>
        <dbReference type="ChEBI" id="CHEBI:57945"/>
        <dbReference type="ChEBI" id="CHEBI:64074"/>
        <dbReference type="ChEBI" id="CHEBI:456215"/>
        <dbReference type="ChEBI" id="CHEBI:456216"/>
        <dbReference type="EC" id="4.2.1.136"/>
    </reaction>
</comment>
<keyword evidence="6 17" id="KW-0547">Nucleotide-binding</keyword>
<dbReference type="Pfam" id="PF03853">
    <property type="entry name" value="YjeF_N"/>
    <property type="match status" value="1"/>
</dbReference>
<accession>A0A4U0PUF8</accession>
<dbReference type="HAMAP" id="MF_01966">
    <property type="entry name" value="NADHX_epimerase"/>
    <property type="match status" value="1"/>
</dbReference>
<comment type="caution">
    <text evidence="18">Lacks conserved residue(s) required for the propagation of feature annotation.</text>
</comment>
<dbReference type="InterPro" id="IPR030677">
    <property type="entry name" value="Nnr"/>
</dbReference>
<dbReference type="InterPro" id="IPR017953">
    <property type="entry name" value="Carbohydrate_kinase_pred_CS"/>
</dbReference>
<comment type="function">
    <text evidence="17">Catalyzes the dehydration of the S-form of NAD(P)HX at the expense of ADP, which is converted to AMP. Together with NAD(P)HX epimerase, which catalyzes the epimerization of the S- and R-forms, the enzyme allows the repair of both epimers of NAD(P)HX, a damaged form of NAD(P)H that is a result of enzymatic or heat-dependent hydration.</text>
</comment>
<evidence type="ECO:0000256" key="2">
    <source>
        <dbReference type="ARBA" id="ARBA00000909"/>
    </source>
</evidence>
<dbReference type="GO" id="GO:0052855">
    <property type="term" value="F:ADP-dependent NAD(P)H-hydrate dehydratase activity"/>
    <property type="evidence" value="ECO:0007669"/>
    <property type="project" value="UniProtKB-UniRule"/>
</dbReference>
<name>A0A4U0PUF8_9NEIS</name>
<dbReference type="AlphaFoldDB" id="A0A4U0PUF8"/>
<dbReference type="SUPFAM" id="SSF64153">
    <property type="entry name" value="YjeF N-terminal domain-like"/>
    <property type="match status" value="1"/>
</dbReference>
<evidence type="ECO:0000259" key="20">
    <source>
        <dbReference type="PROSITE" id="PS51383"/>
    </source>
</evidence>
<comment type="cofactor">
    <cofactor evidence="18 19">
        <name>K(+)</name>
        <dbReference type="ChEBI" id="CHEBI:29103"/>
    </cofactor>
    <text evidence="18 19">Binds 1 potassium ion per subunit.</text>
</comment>
<evidence type="ECO:0000259" key="21">
    <source>
        <dbReference type="PROSITE" id="PS51385"/>
    </source>
</evidence>
<dbReference type="GO" id="GO:0046872">
    <property type="term" value="F:metal ion binding"/>
    <property type="evidence" value="ECO:0007669"/>
    <property type="project" value="UniProtKB-UniRule"/>
</dbReference>
<evidence type="ECO:0000256" key="11">
    <source>
        <dbReference type="ARBA" id="ARBA00023235"/>
    </source>
</evidence>
<dbReference type="EC" id="4.2.1.136" evidence="19"/>
<comment type="function">
    <text evidence="14 19">Bifunctional enzyme that catalyzes the epimerization of the S- and R-forms of NAD(P)HX and the dehydration of the S-form of NAD(P)HX at the expense of ADP, which is converted to AMP. This allows the repair of both epimers of NAD(P)HX, a damaged form of NAD(P)H that is a result of enzymatic or heat-dependent hydration.</text>
</comment>
<dbReference type="PROSITE" id="PS01050">
    <property type="entry name" value="YJEF_C_2"/>
    <property type="match status" value="1"/>
</dbReference>
<evidence type="ECO:0000313" key="22">
    <source>
        <dbReference type="EMBL" id="TJZ71740.1"/>
    </source>
</evidence>
<dbReference type="PANTHER" id="PTHR12592">
    <property type="entry name" value="ATP-DEPENDENT (S)-NAD(P)H-HYDRATE DEHYDRATASE FAMILY MEMBER"/>
    <property type="match status" value="1"/>
</dbReference>
<evidence type="ECO:0000256" key="17">
    <source>
        <dbReference type="HAMAP-Rule" id="MF_01965"/>
    </source>
</evidence>
<dbReference type="GO" id="GO:0005524">
    <property type="term" value="F:ATP binding"/>
    <property type="evidence" value="ECO:0007669"/>
    <property type="project" value="UniProtKB-UniRule"/>
</dbReference>
<evidence type="ECO:0000256" key="4">
    <source>
        <dbReference type="ARBA" id="ARBA00009524"/>
    </source>
</evidence>
<evidence type="ECO:0000256" key="18">
    <source>
        <dbReference type="HAMAP-Rule" id="MF_01966"/>
    </source>
</evidence>
<dbReference type="Proteomes" id="UP000310016">
    <property type="component" value="Unassembled WGS sequence"/>
</dbReference>
<dbReference type="InterPro" id="IPR036652">
    <property type="entry name" value="YjeF_N_dom_sf"/>
</dbReference>
<comment type="cofactor">
    <cofactor evidence="17">
        <name>Mg(2+)</name>
        <dbReference type="ChEBI" id="CHEBI:18420"/>
    </cofactor>
</comment>
<feature type="binding site" evidence="18">
    <location>
        <position position="102"/>
    </location>
    <ligand>
        <name>K(+)</name>
        <dbReference type="ChEBI" id="CHEBI:29103"/>
    </ligand>
</feature>
<comment type="function">
    <text evidence="18">Catalyzes the epimerization of the S- and R-forms of NAD(P)HX, a damaged form of NAD(P)H that is a result of enzymatic or heat-dependent hydration. This is a prerequisite for the S-specific NAD(P)H-hydrate dehydratase to allow the repair of both epimers of NAD(P)HX.</text>
</comment>
<dbReference type="GO" id="GO:0046496">
    <property type="term" value="P:nicotinamide nucleotide metabolic process"/>
    <property type="evidence" value="ECO:0007669"/>
    <property type="project" value="UniProtKB-UniRule"/>
</dbReference>
<sequence>MRRKASCARGPINSITVANSSGFLALISRRSSVTSLNWSGGAWNATNNMQPLYLSSTLRRIEQDYSNTTPSLMQRAGSAAAKWLEANFPPQPVVIVAGPGNNGGDAFICAQQLATRGWPVNVHALPSERPSAEHLAARCVWESTGGVIESTPPMQALGLLIDGLFGIGQLRSELGIASLWIDAINTHSGPVIALDIPSGLDCDTGAVMQAAVHATHTLSFLGGKPGLYTAQARDHAGSVHLFDLGLMLSRRYPADALLVAKPPTSLPARKHDVHKGSHGTVGIIGGSRGMTGAALLAGRAALHCGAGKVYLGLVHDALAVDPCQPELMLQPVSALPFEHIDVLAIGPGLGVEDWSRTHLTRVLGMDVPLVIDADGLNLIASDKELKHCLAARKAPTVLTPHPAEAGRLLGCGTASIQSDRLGAAAELVEQYRCSVLLKGSGTICAAPGVPPSINASGNGALASAGQGDVLTGAIAALMAQGLPGLSAAQTAAYAHGAAADAWRRQYAKGTGLTASETLVMMREQLNSNG</sequence>
<feature type="domain" description="YjeF N-terminal" evidence="21">
    <location>
        <begin position="58"/>
        <end position="252"/>
    </location>
</feature>
<proteinExistence type="inferred from homology"/>
<evidence type="ECO:0000256" key="5">
    <source>
        <dbReference type="ARBA" id="ARBA00022723"/>
    </source>
</evidence>
<dbReference type="Gene3D" id="3.40.1190.20">
    <property type="match status" value="1"/>
</dbReference>
<dbReference type="NCBIfam" id="TIGR00196">
    <property type="entry name" value="yjeF_cterm"/>
    <property type="match status" value="1"/>
</dbReference>
<evidence type="ECO:0000256" key="13">
    <source>
        <dbReference type="ARBA" id="ARBA00023268"/>
    </source>
</evidence>
<comment type="catalytic activity">
    <reaction evidence="16 17 19">
        <text>(6S)-NADPHX + ADP = AMP + phosphate + NADPH + H(+)</text>
        <dbReference type="Rhea" id="RHEA:32235"/>
        <dbReference type="ChEBI" id="CHEBI:15378"/>
        <dbReference type="ChEBI" id="CHEBI:43474"/>
        <dbReference type="ChEBI" id="CHEBI:57783"/>
        <dbReference type="ChEBI" id="CHEBI:64076"/>
        <dbReference type="ChEBI" id="CHEBI:456215"/>
        <dbReference type="ChEBI" id="CHEBI:456216"/>
        <dbReference type="EC" id="4.2.1.136"/>
    </reaction>
</comment>
<feature type="domain" description="YjeF C-terminal" evidence="20">
    <location>
        <begin position="258"/>
        <end position="528"/>
    </location>
</feature>
<evidence type="ECO:0000256" key="1">
    <source>
        <dbReference type="ARBA" id="ARBA00000013"/>
    </source>
</evidence>
<feature type="binding site" evidence="17">
    <location>
        <position position="293"/>
    </location>
    <ligand>
        <name>(6S)-NADPHX</name>
        <dbReference type="ChEBI" id="CHEBI:64076"/>
    </ligand>
</feature>
<evidence type="ECO:0000256" key="16">
    <source>
        <dbReference type="ARBA" id="ARBA00049209"/>
    </source>
</evidence>
<dbReference type="GO" id="GO:0052856">
    <property type="term" value="F:NAD(P)HX epimerase activity"/>
    <property type="evidence" value="ECO:0007669"/>
    <property type="project" value="UniProtKB-UniRule"/>
</dbReference>
<keyword evidence="5 18" id="KW-0479">Metal-binding</keyword>
<comment type="similarity">
    <text evidence="4 19">In the C-terminal section; belongs to the NnrD/CARKD family.</text>
</comment>
<comment type="catalytic activity">
    <reaction evidence="2 18 19">
        <text>(6R)-NADPHX = (6S)-NADPHX</text>
        <dbReference type="Rhea" id="RHEA:32227"/>
        <dbReference type="ChEBI" id="CHEBI:64076"/>
        <dbReference type="ChEBI" id="CHEBI:64077"/>
        <dbReference type="EC" id="5.1.99.6"/>
    </reaction>
</comment>
<evidence type="ECO:0000256" key="8">
    <source>
        <dbReference type="ARBA" id="ARBA00022857"/>
    </source>
</evidence>
<feature type="binding site" evidence="18">
    <location>
        <position position="162"/>
    </location>
    <ligand>
        <name>K(+)</name>
        <dbReference type="ChEBI" id="CHEBI:29103"/>
    </ligand>
</feature>
<dbReference type="OrthoDB" id="9806925at2"/>
<evidence type="ECO:0000256" key="12">
    <source>
        <dbReference type="ARBA" id="ARBA00023239"/>
    </source>
</evidence>
<evidence type="ECO:0000256" key="7">
    <source>
        <dbReference type="ARBA" id="ARBA00022840"/>
    </source>
</evidence>
<dbReference type="GO" id="GO:0110051">
    <property type="term" value="P:metabolite repair"/>
    <property type="evidence" value="ECO:0007669"/>
    <property type="project" value="TreeGrafter"/>
</dbReference>
<feature type="binding site" evidence="17">
    <location>
        <position position="467"/>
    </location>
    <ligand>
        <name>AMP</name>
        <dbReference type="ChEBI" id="CHEBI:456215"/>
    </ligand>
</feature>
<dbReference type="InterPro" id="IPR029056">
    <property type="entry name" value="Ribokinase-like"/>
</dbReference>
<keyword evidence="7 17" id="KW-0067">ATP-binding</keyword>
<evidence type="ECO:0000256" key="9">
    <source>
        <dbReference type="ARBA" id="ARBA00022958"/>
    </source>
</evidence>
<dbReference type="InterPro" id="IPR004443">
    <property type="entry name" value="YjeF_N_dom"/>
</dbReference>
<keyword evidence="11 18" id="KW-0413">Isomerase</keyword>
<dbReference type="PIRSF" id="PIRSF017184">
    <property type="entry name" value="Nnr"/>
    <property type="match status" value="1"/>
</dbReference>
<comment type="similarity">
    <text evidence="3 19">In the N-terminal section; belongs to the NnrE/AIBP family.</text>
</comment>
<keyword evidence="23" id="KW-1185">Reference proteome</keyword>
<reference evidence="22 23" key="1">
    <citation type="submission" date="2019-04" db="EMBL/GenBank/DDBJ databases">
        <title>Chitiniphilus eburnea sp. nov., a novel chitinolytic bacterium isolated from aquaculture sludge.</title>
        <authorList>
            <person name="Sheng M."/>
        </authorList>
    </citation>
    <scope>NUCLEOTIDE SEQUENCE [LARGE SCALE GENOMIC DNA]</scope>
    <source>
        <strain evidence="22 23">HX-2-15</strain>
    </source>
</reference>